<dbReference type="GeneID" id="85451581"/>
<organism evidence="1 2">
    <name type="scientific">Colletotrichum godetiae</name>
    <dbReference type="NCBI Taxonomy" id="1209918"/>
    <lineage>
        <taxon>Eukaryota</taxon>
        <taxon>Fungi</taxon>
        <taxon>Dikarya</taxon>
        <taxon>Ascomycota</taxon>
        <taxon>Pezizomycotina</taxon>
        <taxon>Sordariomycetes</taxon>
        <taxon>Hypocreomycetidae</taxon>
        <taxon>Glomerellales</taxon>
        <taxon>Glomerellaceae</taxon>
        <taxon>Colletotrichum</taxon>
        <taxon>Colletotrichum acutatum species complex</taxon>
    </lineage>
</organism>
<protein>
    <submittedName>
        <fullName evidence="1">Uncharacterized protein</fullName>
    </submittedName>
</protein>
<sequence>MQLNSLFRFLSPVSKLIALSSHESRVGGSPSILHLRPATLPQPGFWIVQRLTSTVLALVHSCGSRRQQGPNPSTCRSSVYQIGDELFRKAESGTWVLVYGSWLQAAPWSSHRPILKDGTPSSPCHAVRRLSGSLEQMTDRGHRPLGSFGPGRLKLARLKPSMLSAIISRPRRVHYNFCVQPGITSALFILPFAWLPHLPYQVISQYDHVQTQRWRVPCGM</sequence>
<dbReference type="RefSeq" id="XP_060424094.1">
    <property type="nucleotide sequence ID" value="XM_060567055.1"/>
</dbReference>
<name>A0AAJ0AA24_9PEZI</name>
<gene>
    <name evidence="1" type="ORF">BDP55DRAFT_362796</name>
</gene>
<evidence type="ECO:0000313" key="1">
    <source>
        <dbReference type="EMBL" id="KAK1659330.1"/>
    </source>
</evidence>
<accession>A0AAJ0AA24</accession>
<reference evidence="1" key="1">
    <citation type="submission" date="2021-06" db="EMBL/GenBank/DDBJ databases">
        <title>Comparative genomics, transcriptomics and evolutionary studies reveal genomic signatures of adaptation to plant cell wall in hemibiotrophic fungi.</title>
        <authorList>
            <consortium name="DOE Joint Genome Institute"/>
            <person name="Baroncelli R."/>
            <person name="Diaz J.F."/>
            <person name="Benocci T."/>
            <person name="Peng M."/>
            <person name="Battaglia E."/>
            <person name="Haridas S."/>
            <person name="Andreopoulos W."/>
            <person name="Labutti K."/>
            <person name="Pangilinan J."/>
            <person name="Floch G.L."/>
            <person name="Makela M.R."/>
            <person name="Henrissat B."/>
            <person name="Grigoriev I.V."/>
            <person name="Crouch J.A."/>
            <person name="De Vries R.P."/>
            <person name="Sukno S.A."/>
            <person name="Thon M.R."/>
        </authorList>
    </citation>
    <scope>NUCLEOTIDE SEQUENCE</scope>
    <source>
        <strain evidence="1">CBS 193.32</strain>
    </source>
</reference>
<dbReference type="EMBL" id="JAHMHR010000062">
    <property type="protein sequence ID" value="KAK1659330.1"/>
    <property type="molecule type" value="Genomic_DNA"/>
</dbReference>
<comment type="caution">
    <text evidence="1">The sequence shown here is derived from an EMBL/GenBank/DDBJ whole genome shotgun (WGS) entry which is preliminary data.</text>
</comment>
<evidence type="ECO:0000313" key="2">
    <source>
        <dbReference type="Proteomes" id="UP001224890"/>
    </source>
</evidence>
<keyword evidence="2" id="KW-1185">Reference proteome</keyword>
<dbReference type="Proteomes" id="UP001224890">
    <property type="component" value="Unassembled WGS sequence"/>
</dbReference>
<proteinExistence type="predicted"/>
<dbReference type="AlphaFoldDB" id="A0AAJ0AA24"/>